<dbReference type="EMBL" id="JANEWF010000044">
    <property type="protein sequence ID" value="MDA8486315.1"/>
    <property type="molecule type" value="Genomic_DNA"/>
</dbReference>
<sequence length="100" mass="10303">MRIIEADHHPTSPDAMVETVVKARVDDEEPGIRPAEAVTPVESVEMVVVMPEPVVVMGFETVVMMSEAHVAAAVVEASEVTAAAPAGQHHGVAGIVAGPG</sequence>
<reference evidence="1 2" key="1">
    <citation type="submission" date="2022-07" db="EMBL/GenBank/DDBJ databases">
        <title>Genome Analysis of Selected Gammaproteobacteria from Nigerian Food snails.</title>
        <authorList>
            <person name="Okafor A.C."/>
        </authorList>
    </citation>
    <scope>NUCLEOTIDE SEQUENCE [LARGE SCALE GENOMIC DNA]</scope>
    <source>
        <strain evidence="1 2">Awg 2</strain>
    </source>
</reference>
<accession>A0ABT4YBR6</accession>
<dbReference type="Proteomes" id="UP001211689">
    <property type="component" value="Unassembled WGS sequence"/>
</dbReference>
<proteinExistence type="predicted"/>
<evidence type="ECO:0000313" key="1">
    <source>
        <dbReference type="EMBL" id="MDA8486315.1"/>
    </source>
</evidence>
<protein>
    <submittedName>
        <fullName evidence="1">Uncharacterized protein</fullName>
    </submittedName>
</protein>
<comment type="caution">
    <text evidence="1">The sequence shown here is derived from an EMBL/GenBank/DDBJ whole genome shotgun (WGS) entry which is preliminary data.</text>
</comment>
<name>A0ABT4YBR6_METRE</name>
<gene>
    <name evidence="1" type="ORF">NNO07_24885</name>
</gene>
<keyword evidence="2" id="KW-1185">Reference proteome</keyword>
<dbReference type="RefSeq" id="WP_271472277.1">
    <property type="nucleotide sequence ID" value="NZ_JANEWF010000044.1"/>
</dbReference>
<evidence type="ECO:0000313" key="2">
    <source>
        <dbReference type="Proteomes" id="UP001211689"/>
    </source>
</evidence>
<organism evidence="1 2">
    <name type="scientific">Metapseudomonas resinovorans</name>
    <name type="common">Pseudomonas resinovorans</name>
    <dbReference type="NCBI Taxonomy" id="53412"/>
    <lineage>
        <taxon>Bacteria</taxon>
        <taxon>Pseudomonadati</taxon>
        <taxon>Pseudomonadota</taxon>
        <taxon>Gammaproteobacteria</taxon>
        <taxon>Pseudomonadales</taxon>
        <taxon>Pseudomonadaceae</taxon>
        <taxon>Metapseudomonas</taxon>
    </lineage>
</organism>